<dbReference type="PANTHER" id="PTHR30146">
    <property type="entry name" value="LACI-RELATED TRANSCRIPTIONAL REPRESSOR"/>
    <property type="match status" value="1"/>
</dbReference>
<reference evidence="5" key="1">
    <citation type="submission" date="2021-04" db="EMBL/GenBank/DDBJ databases">
        <title>Genome based classification of Actinospica acidithermotolerans sp. nov., an actinobacterium isolated from an Indonesian hot spring.</title>
        <authorList>
            <person name="Kusuma A.B."/>
            <person name="Putra K.E."/>
            <person name="Nafisah S."/>
            <person name="Loh J."/>
            <person name="Nouioui I."/>
            <person name="Goodfellow M."/>
        </authorList>
    </citation>
    <scope>NUCLEOTIDE SEQUENCE</scope>
    <source>
        <strain evidence="5">MGRD01-02</strain>
    </source>
</reference>
<dbReference type="CDD" id="cd06267">
    <property type="entry name" value="PBP1_LacI_sugar_binding-like"/>
    <property type="match status" value="1"/>
</dbReference>
<dbReference type="InterPro" id="IPR046335">
    <property type="entry name" value="LacI/GalR-like_sensor"/>
</dbReference>
<proteinExistence type="predicted"/>
<dbReference type="InterPro" id="IPR028082">
    <property type="entry name" value="Peripla_BP_I"/>
</dbReference>
<keyword evidence="6" id="KW-1185">Reference proteome</keyword>
<comment type="caution">
    <text evidence="5">The sequence shown here is derived from an EMBL/GenBank/DDBJ whole genome shotgun (WGS) entry which is preliminary data.</text>
</comment>
<name>A0A941IKH0_9ACTN</name>
<dbReference type="Gene3D" id="1.10.260.40">
    <property type="entry name" value="lambda repressor-like DNA-binding domains"/>
    <property type="match status" value="1"/>
</dbReference>
<dbReference type="SUPFAM" id="SSF47413">
    <property type="entry name" value="lambda repressor-like DNA-binding domains"/>
    <property type="match status" value="1"/>
</dbReference>
<sequence length="310" mass="32790">MVAARRVTLNDVAAASGVSRSTAGFVLANNPNQTISEATRNRVSAAARRLGYVPNGVARALREGSSRVVVLEIDWAYDGNYASSYVRGLDAELAANGHELLVRHGPRRQQATERILNAIAPRAILRFAEPYITGHELEDGGGGWRDGLAAHVALQVGHLVQHGHTQIALALPAVHSSLTDVRRRLTLQCAQSLGLPAPACFDLPSPPAEGAAEVERFRREHPSVTAIAAFTDDVALRALAALRHLGVSVPADMAVMGYDDNEAGALVSPALTSVHIDAEVHGRLAARNALGLATGDLSPKPGHVIERESV</sequence>
<protein>
    <submittedName>
        <fullName evidence="5">LacI family DNA-binding transcriptional regulator</fullName>
    </submittedName>
</protein>
<accession>A0A941IKH0</accession>
<evidence type="ECO:0000256" key="3">
    <source>
        <dbReference type="ARBA" id="ARBA00023163"/>
    </source>
</evidence>
<dbReference type="EMBL" id="JAGSOH010000021">
    <property type="protein sequence ID" value="MBR7826706.1"/>
    <property type="molecule type" value="Genomic_DNA"/>
</dbReference>
<dbReference type="InterPro" id="IPR010982">
    <property type="entry name" value="Lambda_DNA-bd_dom_sf"/>
</dbReference>
<dbReference type="RefSeq" id="WP_212517852.1">
    <property type="nucleotide sequence ID" value="NZ_JAGSOH010000021.1"/>
</dbReference>
<dbReference type="InterPro" id="IPR000843">
    <property type="entry name" value="HTH_LacI"/>
</dbReference>
<dbReference type="Pfam" id="PF00356">
    <property type="entry name" value="LacI"/>
    <property type="match status" value="1"/>
</dbReference>
<dbReference type="CDD" id="cd01392">
    <property type="entry name" value="HTH_LacI"/>
    <property type="match status" value="1"/>
</dbReference>
<dbReference type="Proteomes" id="UP000676325">
    <property type="component" value="Unassembled WGS sequence"/>
</dbReference>
<evidence type="ECO:0000313" key="5">
    <source>
        <dbReference type="EMBL" id="MBR7826706.1"/>
    </source>
</evidence>
<keyword evidence="1" id="KW-0805">Transcription regulation</keyword>
<dbReference type="Pfam" id="PF13377">
    <property type="entry name" value="Peripla_BP_3"/>
    <property type="match status" value="1"/>
</dbReference>
<evidence type="ECO:0000313" key="6">
    <source>
        <dbReference type="Proteomes" id="UP000676325"/>
    </source>
</evidence>
<evidence type="ECO:0000256" key="1">
    <source>
        <dbReference type="ARBA" id="ARBA00023015"/>
    </source>
</evidence>
<evidence type="ECO:0000256" key="2">
    <source>
        <dbReference type="ARBA" id="ARBA00023125"/>
    </source>
</evidence>
<dbReference type="GO" id="GO:0000976">
    <property type="term" value="F:transcription cis-regulatory region binding"/>
    <property type="evidence" value="ECO:0007669"/>
    <property type="project" value="TreeGrafter"/>
</dbReference>
<keyword evidence="3" id="KW-0804">Transcription</keyword>
<organism evidence="5 6">
    <name type="scientific">Actinospica acidithermotolerans</name>
    <dbReference type="NCBI Taxonomy" id="2828514"/>
    <lineage>
        <taxon>Bacteria</taxon>
        <taxon>Bacillati</taxon>
        <taxon>Actinomycetota</taxon>
        <taxon>Actinomycetes</taxon>
        <taxon>Catenulisporales</taxon>
        <taxon>Actinospicaceae</taxon>
        <taxon>Actinospica</taxon>
    </lineage>
</organism>
<evidence type="ECO:0000259" key="4">
    <source>
        <dbReference type="PROSITE" id="PS50932"/>
    </source>
</evidence>
<dbReference type="Gene3D" id="3.40.50.2300">
    <property type="match status" value="1"/>
</dbReference>
<keyword evidence="2 5" id="KW-0238">DNA-binding</keyword>
<feature type="domain" description="HTH lacI-type" evidence="4">
    <location>
        <begin position="7"/>
        <end position="63"/>
    </location>
</feature>
<dbReference type="AlphaFoldDB" id="A0A941IKH0"/>
<dbReference type="PANTHER" id="PTHR30146:SF109">
    <property type="entry name" value="HTH-TYPE TRANSCRIPTIONAL REGULATOR GALS"/>
    <property type="match status" value="1"/>
</dbReference>
<dbReference type="SMART" id="SM00354">
    <property type="entry name" value="HTH_LACI"/>
    <property type="match status" value="1"/>
</dbReference>
<dbReference type="PROSITE" id="PS50932">
    <property type="entry name" value="HTH_LACI_2"/>
    <property type="match status" value="1"/>
</dbReference>
<gene>
    <name evidence="5" type="ORF">KDK95_10360</name>
</gene>
<dbReference type="SUPFAM" id="SSF53822">
    <property type="entry name" value="Periplasmic binding protein-like I"/>
    <property type="match status" value="1"/>
</dbReference>
<dbReference type="GO" id="GO:0003700">
    <property type="term" value="F:DNA-binding transcription factor activity"/>
    <property type="evidence" value="ECO:0007669"/>
    <property type="project" value="TreeGrafter"/>
</dbReference>